<dbReference type="PANTHER" id="PTHR31286:SF167">
    <property type="entry name" value="OS09G0268800 PROTEIN"/>
    <property type="match status" value="1"/>
</dbReference>
<comment type="caution">
    <text evidence="4">The sequence shown here is derived from an EMBL/GenBank/DDBJ whole genome shotgun (WGS) entry which is preliminary data.</text>
</comment>
<feature type="domain" description="Zinc knuckle CX2CX4HX4C" evidence="3">
    <location>
        <begin position="192"/>
        <end position="224"/>
    </location>
</feature>
<dbReference type="AlphaFoldDB" id="A0A5C7HC02"/>
<evidence type="ECO:0000259" key="2">
    <source>
        <dbReference type="Pfam" id="PF14111"/>
    </source>
</evidence>
<dbReference type="Proteomes" id="UP000323000">
    <property type="component" value="Chromosome 9"/>
</dbReference>
<sequence length="568" mass="63688">MDPGDIASLCASLSIPERDGPVQILEESLRFEAINRLSLCLAGKILSNKTVNKEAFMRVIGKIWQVREGFEIESVTGNIFTFHFKREEDRQRVISGGPWSFDNALMVLEKPEGKGTIESIQFLQAEFWVKIHQVPILCMTRKIGFFLGRLIGEVLEVDGGNSGEAGGKFMRVRVRIKINQPLKRCIRLDILGDGVESLMILRYERLPNHCFKCGMVDHNTNECQSKEHRPVINGVEDLPFGIWLRASTPFKRYKNRDRMAKEVVNSQTNATLGSQSKSFKPRDVGTSGNNDDFSQNAEPMAEEIIEGSKEVIGEEGSVVEMVENLDLPFNALDMDIGTDFGRDKSKNLDPILCGGPVLIHDPQEGLGQKSANPSGLDEILNNVRSLEEISLIEPRSSGSFGLARKEPDMVAIKPVLTQLVTCKQPRWIRKIRDRNLGKIRENKLPEIGKKRGVACSDDNGRQKFFKATSKGMENLKNDDVENTNGKHHDVSGVDGQESLVDAESNATEIVTYSGVSSTKGIYDTPKLLAKEKLVVDQGWQRAVAWDMLRVYSDFVDAQERRMYVLYRP</sequence>
<dbReference type="EMBL" id="VAHF01000009">
    <property type="protein sequence ID" value="TXG54012.1"/>
    <property type="molecule type" value="Genomic_DNA"/>
</dbReference>
<keyword evidence="5" id="KW-1185">Reference proteome</keyword>
<feature type="region of interest" description="Disordered" evidence="1">
    <location>
        <begin position="267"/>
        <end position="295"/>
    </location>
</feature>
<dbReference type="InterPro" id="IPR040256">
    <property type="entry name" value="At4g02000-like"/>
</dbReference>
<evidence type="ECO:0000256" key="1">
    <source>
        <dbReference type="SAM" id="MobiDB-lite"/>
    </source>
</evidence>
<evidence type="ECO:0000259" key="3">
    <source>
        <dbReference type="Pfam" id="PF14392"/>
    </source>
</evidence>
<reference evidence="5" key="1">
    <citation type="journal article" date="2019" name="Gigascience">
        <title>De novo genome assembly of the endangered Acer yangbiense, a plant species with extremely small populations endemic to Yunnan Province, China.</title>
        <authorList>
            <person name="Yang J."/>
            <person name="Wariss H.M."/>
            <person name="Tao L."/>
            <person name="Zhang R."/>
            <person name="Yun Q."/>
            <person name="Hollingsworth P."/>
            <person name="Dao Z."/>
            <person name="Luo G."/>
            <person name="Guo H."/>
            <person name="Ma Y."/>
            <person name="Sun W."/>
        </authorList>
    </citation>
    <scope>NUCLEOTIDE SEQUENCE [LARGE SCALE GENOMIC DNA]</scope>
    <source>
        <strain evidence="5">cv. Malutang</strain>
    </source>
</reference>
<protein>
    <recommendedName>
        <fullName evidence="6">CCHC-type domain-containing protein</fullName>
    </recommendedName>
</protein>
<dbReference type="Pfam" id="PF14392">
    <property type="entry name" value="zf-CCHC_4"/>
    <property type="match status" value="1"/>
</dbReference>
<dbReference type="PANTHER" id="PTHR31286">
    <property type="entry name" value="GLYCINE-RICH CELL WALL STRUCTURAL PROTEIN 1.8-LIKE"/>
    <property type="match status" value="1"/>
</dbReference>
<feature type="compositionally biased region" description="Polar residues" evidence="1">
    <location>
        <begin position="267"/>
        <end position="278"/>
    </location>
</feature>
<gene>
    <name evidence="4" type="ORF">EZV62_019268</name>
</gene>
<evidence type="ECO:0008006" key="6">
    <source>
        <dbReference type="Google" id="ProtNLM"/>
    </source>
</evidence>
<name>A0A5C7HC02_9ROSI</name>
<dbReference type="InterPro" id="IPR025836">
    <property type="entry name" value="Zn_knuckle_CX2CX4HX4C"/>
</dbReference>
<dbReference type="OrthoDB" id="2219495at2759"/>
<feature type="compositionally biased region" description="Polar residues" evidence="1">
    <location>
        <begin position="286"/>
        <end position="295"/>
    </location>
</feature>
<evidence type="ECO:0000313" key="5">
    <source>
        <dbReference type="Proteomes" id="UP000323000"/>
    </source>
</evidence>
<organism evidence="4 5">
    <name type="scientific">Acer yangbiense</name>
    <dbReference type="NCBI Taxonomy" id="1000413"/>
    <lineage>
        <taxon>Eukaryota</taxon>
        <taxon>Viridiplantae</taxon>
        <taxon>Streptophyta</taxon>
        <taxon>Embryophyta</taxon>
        <taxon>Tracheophyta</taxon>
        <taxon>Spermatophyta</taxon>
        <taxon>Magnoliopsida</taxon>
        <taxon>eudicotyledons</taxon>
        <taxon>Gunneridae</taxon>
        <taxon>Pentapetalae</taxon>
        <taxon>rosids</taxon>
        <taxon>malvids</taxon>
        <taxon>Sapindales</taxon>
        <taxon>Sapindaceae</taxon>
        <taxon>Hippocastanoideae</taxon>
        <taxon>Acereae</taxon>
        <taxon>Acer</taxon>
    </lineage>
</organism>
<feature type="domain" description="DUF4283" evidence="2">
    <location>
        <begin position="35"/>
        <end position="110"/>
    </location>
</feature>
<evidence type="ECO:0000313" key="4">
    <source>
        <dbReference type="EMBL" id="TXG54012.1"/>
    </source>
</evidence>
<dbReference type="Pfam" id="PF14111">
    <property type="entry name" value="DUF4283"/>
    <property type="match status" value="1"/>
</dbReference>
<accession>A0A5C7HC02</accession>
<proteinExistence type="predicted"/>
<dbReference type="InterPro" id="IPR025558">
    <property type="entry name" value="DUF4283"/>
</dbReference>